<organism evidence="1">
    <name type="scientific">Mesocestoides corti</name>
    <name type="common">Flatworm</name>
    <dbReference type="NCBI Taxonomy" id="53468"/>
    <lineage>
        <taxon>Eukaryota</taxon>
        <taxon>Metazoa</taxon>
        <taxon>Spiralia</taxon>
        <taxon>Lophotrochozoa</taxon>
        <taxon>Platyhelminthes</taxon>
        <taxon>Cestoda</taxon>
        <taxon>Eucestoda</taxon>
        <taxon>Cyclophyllidea</taxon>
        <taxon>Mesocestoididae</taxon>
        <taxon>Mesocestoides</taxon>
    </lineage>
</organism>
<dbReference type="WBParaSite" id="MCU_002560-RA">
    <property type="protein sequence ID" value="MCU_002560-RA"/>
    <property type="gene ID" value="MCU_002560"/>
</dbReference>
<proteinExistence type="predicted"/>
<accession>A0A5K3ETD8</accession>
<dbReference type="AlphaFoldDB" id="A0A5K3ETD8"/>
<evidence type="ECO:0000313" key="1">
    <source>
        <dbReference type="WBParaSite" id="MCU_002560-RA"/>
    </source>
</evidence>
<reference evidence="1" key="1">
    <citation type="submission" date="2019-11" db="UniProtKB">
        <authorList>
            <consortium name="WormBaseParasite"/>
        </authorList>
    </citation>
    <scope>IDENTIFICATION</scope>
</reference>
<protein>
    <submittedName>
        <fullName evidence="1">Uncharacterized protein</fullName>
    </submittedName>
</protein>
<name>A0A5K3ETD8_MESCO</name>
<sequence>MSLASRILNSPLTRTNIYLRLSSHLGLDADAAIIHASDAQIHTQLLYPRPLRYFSSSWVSGKRNQARGSSLAPAWFKTTCWGPQQRIVMPGTSEKINPSF</sequence>